<keyword evidence="2" id="KW-0689">Ribosomal protein</keyword>
<reference evidence="5" key="1">
    <citation type="submission" date="2016-02" db="EMBL/GenBank/DDBJ databases">
        <title>Comparative genomics of biotechnologically important yeasts.</title>
        <authorList>
            <consortium name="DOE Joint Genome Institute"/>
            <person name="Riley R."/>
            <person name="Haridas S."/>
            <person name="Wolfe K.H."/>
            <person name="Lopes M.R."/>
            <person name="Hittinger C.T."/>
            <person name="Goker M."/>
            <person name="Salamov A."/>
            <person name="Wisecaver J."/>
            <person name="Long T.M."/>
            <person name="Aerts A.L."/>
            <person name="Barry K."/>
            <person name="Choi C."/>
            <person name="Clum A."/>
            <person name="Coughlan A.Y."/>
            <person name="Deshpande S."/>
            <person name="Douglass A.P."/>
            <person name="Hanson S.J."/>
            <person name="Klenk H.-P."/>
            <person name="Labutti K."/>
            <person name="Lapidus A."/>
            <person name="Lindquist E."/>
            <person name="Lipzen A."/>
            <person name="Meier-Kolthoff J.P."/>
            <person name="Ohm R.A."/>
            <person name="Otillar R.P."/>
            <person name="Pangilinan J."/>
            <person name="Peng Y."/>
            <person name="Rokas A."/>
            <person name="Rosa C.A."/>
            <person name="Scheuner C."/>
            <person name="Sibirny A.A."/>
            <person name="Slot J.C."/>
            <person name="Stielow J.B."/>
            <person name="Sun H."/>
            <person name="Kurtzman C.P."/>
            <person name="Blackwell M."/>
            <person name="Jeffries T.W."/>
            <person name="Grigoriev I.V."/>
        </authorList>
    </citation>
    <scope>NUCLEOTIDE SEQUENCE [LARGE SCALE GENOMIC DNA]</scope>
    <source>
        <strain evidence="5">NRRL Y-17796</strain>
    </source>
</reference>
<dbReference type="SUPFAM" id="SSF50249">
    <property type="entry name" value="Nucleic acid-binding proteins"/>
    <property type="match status" value="1"/>
</dbReference>
<evidence type="ECO:0000313" key="5">
    <source>
        <dbReference type="Proteomes" id="UP000095023"/>
    </source>
</evidence>
<evidence type="ECO:0000256" key="2">
    <source>
        <dbReference type="ARBA" id="ARBA00022980"/>
    </source>
</evidence>
<dbReference type="GO" id="GO:0006412">
    <property type="term" value="P:translation"/>
    <property type="evidence" value="ECO:0007669"/>
    <property type="project" value="InterPro"/>
</dbReference>
<evidence type="ECO:0008006" key="6">
    <source>
        <dbReference type="Google" id="ProtNLM"/>
    </source>
</evidence>
<name>A0A1E4TGS2_9ASCO</name>
<protein>
    <recommendedName>
        <fullName evidence="6">30S ribosomal protein S17</fullName>
    </recommendedName>
</protein>
<organism evidence="4 5">
    <name type="scientific">Tortispora caseinolytica NRRL Y-17796</name>
    <dbReference type="NCBI Taxonomy" id="767744"/>
    <lineage>
        <taxon>Eukaryota</taxon>
        <taxon>Fungi</taxon>
        <taxon>Dikarya</taxon>
        <taxon>Ascomycota</taxon>
        <taxon>Saccharomycotina</taxon>
        <taxon>Trigonopsidomycetes</taxon>
        <taxon>Trigonopsidales</taxon>
        <taxon>Trigonopsidaceae</taxon>
        <taxon>Tortispora</taxon>
    </lineage>
</organism>
<comment type="similarity">
    <text evidence="1">Belongs to the universal ribosomal protein uS17 family.</text>
</comment>
<dbReference type="Pfam" id="PF00366">
    <property type="entry name" value="Ribosomal_S17"/>
    <property type="match status" value="1"/>
</dbReference>
<dbReference type="OrthoDB" id="274752at2759"/>
<dbReference type="PANTHER" id="PTHR10744">
    <property type="entry name" value="40S RIBOSOMAL PROTEIN S11 FAMILY MEMBER"/>
    <property type="match status" value="1"/>
</dbReference>
<dbReference type="InterPro" id="IPR012340">
    <property type="entry name" value="NA-bd_OB-fold"/>
</dbReference>
<dbReference type="Proteomes" id="UP000095023">
    <property type="component" value="Unassembled WGS sequence"/>
</dbReference>
<dbReference type="GO" id="GO:1990904">
    <property type="term" value="C:ribonucleoprotein complex"/>
    <property type="evidence" value="ECO:0007669"/>
    <property type="project" value="UniProtKB-KW"/>
</dbReference>
<evidence type="ECO:0000313" key="4">
    <source>
        <dbReference type="EMBL" id="ODV90913.1"/>
    </source>
</evidence>
<sequence length="234" mass="26676">MTRQNFIGLVTGHGKMAKTIRVSVQRPTFHKKVHKQIMSKKTFLVHDEGELAKTGDVVRIEACRPMSALKRYALAEIRIGTGQKLVELNQVSTEDADSHRSPFQQEVDRMLRAEKERARSRKIWADLKYVTRHQFAHGYRSLGPEEIAERGQKAAKIAESHGWTVIPPPIQLLSTQLNQDLQDVSKNLDNIIEKIQEEDDYIRSLGKDPLLISHNMYKNIIKSRDEKAATASAQ</sequence>
<accession>A0A1E4TGS2</accession>
<proteinExistence type="inferred from homology"/>
<dbReference type="GO" id="GO:0005739">
    <property type="term" value="C:mitochondrion"/>
    <property type="evidence" value="ECO:0007669"/>
    <property type="project" value="TreeGrafter"/>
</dbReference>
<dbReference type="CDD" id="cd00364">
    <property type="entry name" value="Ribosomal_uS17"/>
    <property type="match status" value="1"/>
</dbReference>
<dbReference type="PANTHER" id="PTHR10744:SF1">
    <property type="entry name" value="SMALL RIBOSOMAL SUBUNIT PROTEIN US17M"/>
    <property type="match status" value="1"/>
</dbReference>
<keyword evidence="5" id="KW-1185">Reference proteome</keyword>
<evidence type="ECO:0000256" key="1">
    <source>
        <dbReference type="ARBA" id="ARBA00010254"/>
    </source>
</evidence>
<gene>
    <name evidence="4" type="ORF">CANCADRAFT_113337</name>
</gene>
<evidence type="ECO:0000256" key="3">
    <source>
        <dbReference type="ARBA" id="ARBA00023274"/>
    </source>
</evidence>
<dbReference type="Gene3D" id="2.40.50.140">
    <property type="entry name" value="Nucleic acid-binding proteins"/>
    <property type="match status" value="1"/>
</dbReference>
<dbReference type="InterPro" id="IPR000266">
    <property type="entry name" value="Ribosomal_uS17"/>
</dbReference>
<dbReference type="GO" id="GO:0003735">
    <property type="term" value="F:structural constituent of ribosome"/>
    <property type="evidence" value="ECO:0007669"/>
    <property type="project" value="InterPro"/>
</dbReference>
<dbReference type="GO" id="GO:0005840">
    <property type="term" value="C:ribosome"/>
    <property type="evidence" value="ECO:0007669"/>
    <property type="project" value="UniProtKB-KW"/>
</dbReference>
<keyword evidence="3" id="KW-0687">Ribonucleoprotein</keyword>
<dbReference type="EMBL" id="KV453842">
    <property type="protein sequence ID" value="ODV90913.1"/>
    <property type="molecule type" value="Genomic_DNA"/>
</dbReference>
<dbReference type="AlphaFoldDB" id="A0A1E4TGS2"/>